<evidence type="ECO:0000259" key="1">
    <source>
        <dbReference type="SMART" id="SM00282"/>
    </source>
</evidence>
<feature type="domain" description="Laminin G" evidence="1">
    <location>
        <begin position="1482"/>
        <end position="1614"/>
    </location>
</feature>
<protein>
    <submittedName>
        <fullName evidence="2">Concanavalin A-like lectin/glucanases superfamily</fullName>
    </submittedName>
</protein>
<feature type="domain" description="Laminin G" evidence="1">
    <location>
        <begin position="2617"/>
        <end position="2749"/>
    </location>
</feature>
<dbReference type="InterPro" id="IPR013320">
    <property type="entry name" value="ConA-like_dom_sf"/>
</dbReference>
<evidence type="ECO:0000313" key="2">
    <source>
        <dbReference type="EMBL" id="CAB4221253.1"/>
    </source>
</evidence>
<accession>A0A6J5T0D4</accession>
<dbReference type="GO" id="GO:0030246">
    <property type="term" value="F:carbohydrate binding"/>
    <property type="evidence" value="ECO:0007669"/>
    <property type="project" value="UniProtKB-KW"/>
</dbReference>
<dbReference type="Pfam" id="PF13385">
    <property type="entry name" value="Laminin_G_3"/>
    <property type="match status" value="15"/>
</dbReference>
<dbReference type="EMBL" id="LR797503">
    <property type="protein sequence ID" value="CAB4221253.1"/>
    <property type="molecule type" value="Genomic_DNA"/>
</dbReference>
<organism evidence="2">
    <name type="scientific">uncultured Caudovirales phage</name>
    <dbReference type="NCBI Taxonomy" id="2100421"/>
    <lineage>
        <taxon>Viruses</taxon>
        <taxon>Duplodnaviria</taxon>
        <taxon>Heunggongvirae</taxon>
        <taxon>Uroviricota</taxon>
        <taxon>Caudoviricetes</taxon>
        <taxon>Peduoviridae</taxon>
        <taxon>Maltschvirus</taxon>
        <taxon>Maltschvirus maltsch</taxon>
    </lineage>
</organism>
<dbReference type="SMART" id="SM00282">
    <property type="entry name" value="LamG"/>
    <property type="match status" value="4"/>
</dbReference>
<reference evidence="2" key="1">
    <citation type="submission" date="2020-05" db="EMBL/GenBank/DDBJ databases">
        <authorList>
            <person name="Chiriac C."/>
            <person name="Salcher M."/>
            <person name="Ghai R."/>
            <person name="Kavagutti S V."/>
        </authorList>
    </citation>
    <scope>NUCLEOTIDE SEQUENCE</scope>
</reference>
<dbReference type="PANTHER" id="PTHR42535:SF2">
    <property type="entry name" value="CHROMOSOME UNDETERMINED SCAFFOLD_146, WHOLE GENOME SHOTGUN SEQUENCE"/>
    <property type="match status" value="1"/>
</dbReference>
<gene>
    <name evidence="2" type="ORF">UFOVP1636_213</name>
</gene>
<dbReference type="PANTHER" id="PTHR42535">
    <property type="entry name" value="OOKINETE PROTEIN, PUTATIVE-RELATED"/>
    <property type="match status" value="1"/>
</dbReference>
<dbReference type="Pfam" id="PF21722">
    <property type="entry name" value="Gly_rich_2"/>
    <property type="match status" value="1"/>
</dbReference>
<proteinExistence type="predicted"/>
<dbReference type="SUPFAM" id="SSF49899">
    <property type="entry name" value="Concanavalin A-like lectins/glucanases"/>
    <property type="match status" value="15"/>
</dbReference>
<dbReference type="InterPro" id="IPR001791">
    <property type="entry name" value="Laminin_G"/>
</dbReference>
<name>A0A6J5T0D4_9CAUD</name>
<keyword evidence="2" id="KW-0430">Lectin</keyword>
<sequence length="3713" mass="385056">MAKKFPGGLITSTTIYPADGGVWTTADTAKYTGADTWTSNDPYRKSVILEIQADTTAPVYNADASSNALTVVPVGSARPDLNNPFLPTTGLNYPVYFGGAAQLTTAANSAAFATGVGDFTAECWIYISTPGTVTEAIASTTIGNSNAGWHWFISNTNGMGIRSYSSNWVLPPSAGFPGSAGSIPTNSWMHVAYTRRANVHACWMNGTLTNSATQTVSWTDNILTIGNGSTGQFFNGYINNFRFVNGVALYGASVPTTLAANVTGTSLLLNVTSAPTYITDSSANAFTVLNPATYPITYSTLTPVDTGGSLVTANLVYQQLFTSNATWVCPPGVTSVSVVAVGAGGGGNSGWSGHNGFTGGEGGGGGGLGWRNNISVTPGTSYTVVVGSRGVGGPSSLGSGGVSIGGAGGDSYFINRTTVLGVGGSGAINNTGGAGGSFLGDGGGLGGTGGTTATGATFSTAGGGGGGGYTGAGGNGMFGATGNVTTAGTGGGAGGGLGYYAGNAPYPIGTGGGGVGVLGQGTSGNAAPGLNQESFGGSADYAPGGALFFNGSSSLTATKAGGFLTSGDHNVEAWIYINAYSGTSVIAGQSNGTNLNTFEWYVSSTNYAIGYRLSGTLTTISSTSLTTGAWHHVAFSRSGTTVRLFADGLQVATGIISGYTAQNILSIGYLESTFPYYFNGYISNFRLVNGVAVYTGNFTPPTAPLTATQTGNPILNIQAIESSSATSLLLLSANSAAYITDSSTTPNTITNTGVIYRLTTPFGTGNGGGARGWAVGAPGGVTTLGYNPGGDFGGGGGGGCDNSGQAPIGGYGGQGAVRIIWGPGRSFPNTLTTDQSQNIQYLQVANNAAFQVGTGDFAVDLWIYPTTVVGLQRVFSISNSTITTNADEGIVLEMNNAAMTATIYSGVTAYTITESAGVITPYTWYYYRLIRTGTTLSLYRTAGLSGSVAVSTVSVNWSASFQTYIGAWINGPSRPFVGYITNIRVVKGTLVIVTGNFTPSTVPLPAVQDFNVYGTPSAAITAGQTKLLALQNGTFVDNSGNNLTLTNTNAAIRPTQARAPFASALTLSGDNATLGSTYFNGTTDYFTIADAPEFNVGVLNFTLEAWIWTTLTTPTGAVFAKRGTTALFSGYQLAFASTLAPVFNASTDGATWTVAITSNASIKAGLWNHVAVTRSSNTWSVWVNGNISGTATVAGNVHTNVAPLSIGSGAGTTPGLYWTGYISNFRKVLGTAVYTGNFTPSTSSLTSTQASGTNITAIDQPVVKNYSVYLNGVNQYLTAPNNTGYVFGAAEFTIETWIYVTDITRANASIVSLWTTAGGKAFQMRTMSGNIRVDYNTTLSQSSPSGVIAANTWYHVAWVKSTANSNVYLNGSLVSSVAAPVSITASTALLSVGFGLDGQGTTYYFPGYISNMRLVKGVAIYTANFTPATTALTSSQTADQNGVPSRAIVGAGSTSYSYSFSGSNYLTIPTSTTFQFGTGNFTAEAWVFRSVAWTAQNIFFGQWSGSTGGTTLSWVVMTSNNVSGFARFLLSVDGSTVLTDSVSSSVIALNQWNHLAFVRNGDTFTLYLNGTSVVTYSSGTPSLYAATNTISIGASSAGTQPFTGYISNFRIVKSIAVYTTTFTPATASLTNVQTANQNGSPSAAITYATAYSGAFNGSTQYLYVPGTNPQFAFGTGDYTIEMWIYQNARSINYGNLYDSRPAGTPSAANHLLIGVGPAGEFFAAGAGTISLKTWYHVAVCRSGTTQTTYVNGVQVYSATNTTNWLNGTDRPIIGTDGNIPLSPGYIFNGYITNLRVVKGVAVYTGNFTVPTLPLATTQSSSSNIAAITGSQTSMLTLQGAAITDASAYVNTITNVGGTTTSLLSPTLPPKYYYASFDGSTQYLTVPNSAALQFGTGDFTVEYWIYFLTTPGASSQFPLSKWAANTGWELYYSGSAGGSNKFTFYTFAGSPYLAGTTTPIGNTWYHLAVSRASGTIRLFVNGVQEASVTGDTSNFNDTNTLYIGMENTTTNIKFNGYLTNIRLVKGVAVYTGNFTPPTIQLSTIQNASSNIAAVTGTQTSLLTLQNNTIIDNSANSAAITNVGGISIATNVTQLPTYVIVLTAQAATIVDNSTLPVSITNTGTVTSIAVNPFTSTTSLLIAQSRTIVDTSGGAIAITNQGVTGVSVNNPFTAYAGTSVLTSQYNVSNNNNFFSDNSFNNYLIVRAGTATQGSVNPFVTGWSYQFNGSTDYYTVSTAIEWAFLHNGIEDWTVRFWVYPRSSSLMVPLATTNVAGQTGISIELNNTTYGGVTGSMSVVFFNATGSAVTNPAFNSNPVVVLNQWNYIAVTFTANTKTVGFYINGLAAGSSSLPSFVYNTAAPTNTLNIGRNPAGTAYFSGYISNLQIDKGIQSTVQPIAPLTSVAGTGTYSVLFNGTTSYLAAPVAVITTLTSDYTVEAWIYMTAAATGITYATSVNIISGNVGVTSYQTWGITNAGYIVAARNGLSYQTVTATTPSLNIWTHIAFVNQSNTVTVYLAGNNVGTIAQTGIWGTTANTTVIGGWAGTGGKFTGHISNLRVTNGQGLYTANFTPSTTAISNVTTNYSTNFVLPASSLRFNGTTQNLLVTGTTSGPLDLATGALNWTIECWFYLNNVSTTQSIFWKGGTSGSVNPSYSFTIVNTGDQWILGDGGGGTAGVQSTSTVYAASTWYHFALVRTGGTVTAYINGVGQVPVTLSVAMGNTGNNVLTIGNSTADGSSRPLNGYISNFRIVKGLAVYTSNFVVSTGQLTSTQIANQNGNPSAAIPNSSYTSLLLNGTTGYITDTGGYSLTLTNTNLVAYASIAPALNSLPAYSTVLDNVALQMGTGDFTIEAWIYYTTTTGPTYFVGTGSGAGAYRIGINNATGAIVFYSVNNTLLITTPNIITINTWAHVAAVRASGITTVYINGQSGASATDLSNYSAGLTAIGSWSATTTSSWVGYITNLRITKGAAIYQSIAFTVPAIGLTAIAQPVVPYSVYFNGSSYLTATSNSFVMSTSDFTVECWIWINPASNSLAGIVTSTTQTTSGFILARNGAGMANANGAGANIMPWTIPTSTWAHVALTMQSNRLFAFVNGTFISSLTATYSNLSDTVRLGSRYADSNPFPFIGYISNLRILSGVALYTTVNFLPPTTSLTAVANTIFLTAQSATAIDNSTNAISITATGNPAFNSGGSSVPFGYTNLLAARSSTLTDSGPYAFTLTNVGPPTTTALVNPFGTGITNLLAAGNATVVDSSVNAYTMVNNLATVSTASPFAAGTSLLTLKDSYAVDRSVYARTLTRAGTPTVENFSPYPPAGSWSNSAYGGTVVLNGTADYLNLPASSLVLGISNFTLECWFYSFGLLTAQPKLIDNFIGIAAAFQTGQWQLGFSATGLLQFGYATGVSTTVYVTGTVALLPNQFYHVAVVRTGTGTNQITIYVNGAVYAQGTIADSFGVAGTTTGGSIGRQTGSNTLFFNGYIGGIRLVNGTALYTSAFTPPAAPPTTVANTALLIGNTVNSAINDPSSRSAIRSVAGAAQVVNSVYRYGTGSVYFNGSSNYLTVPYSDVKFKFGAVSDFTIEFWMRAAALPGTTAQLFDTRPASTNGAYHDIYLSSDGTVRYYVSTADRITSSASAIVINTWYHIALVRYVNTTTLYINGVVAGTPWADTTDYVSAAIVLIGASYGGGAAITNYFNGYIDDLRVTKSVARYTGAFTPPSKMVS</sequence>
<feature type="domain" description="Laminin G" evidence="1">
    <location>
        <begin position="3567"/>
        <end position="3697"/>
    </location>
</feature>
<dbReference type="Gene3D" id="2.60.120.200">
    <property type="match status" value="15"/>
</dbReference>
<feature type="domain" description="Laminin G" evidence="1">
    <location>
        <begin position="569"/>
        <end position="690"/>
    </location>
</feature>
<dbReference type="InterPro" id="IPR049304">
    <property type="entry name" value="Gly_rich_dom"/>
</dbReference>